<reference evidence="3 4" key="1">
    <citation type="journal article" date="2021" name="Sci. Rep.">
        <title>The genome of the diatom Chaetoceros tenuissimus carries an ancient integrated fragment of an extant virus.</title>
        <authorList>
            <person name="Hongo Y."/>
            <person name="Kimura K."/>
            <person name="Takaki Y."/>
            <person name="Yoshida Y."/>
            <person name="Baba S."/>
            <person name="Kobayashi G."/>
            <person name="Nagasaki K."/>
            <person name="Hano T."/>
            <person name="Tomaru Y."/>
        </authorList>
    </citation>
    <scope>NUCLEOTIDE SEQUENCE [LARGE SCALE GENOMIC DNA]</scope>
    <source>
        <strain evidence="3 4">NIES-3715</strain>
    </source>
</reference>
<keyword evidence="2" id="KW-0812">Transmembrane</keyword>
<keyword evidence="4" id="KW-1185">Reference proteome</keyword>
<proteinExistence type="predicted"/>
<feature type="transmembrane region" description="Helical" evidence="2">
    <location>
        <begin position="114"/>
        <end position="135"/>
    </location>
</feature>
<protein>
    <submittedName>
        <fullName evidence="3">Uncharacterized protein</fullName>
    </submittedName>
</protein>
<evidence type="ECO:0000313" key="4">
    <source>
        <dbReference type="Proteomes" id="UP001054902"/>
    </source>
</evidence>
<dbReference type="Proteomes" id="UP001054902">
    <property type="component" value="Unassembled WGS sequence"/>
</dbReference>
<keyword evidence="2" id="KW-1133">Transmembrane helix</keyword>
<evidence type="ECO:0000256" key="2">
    <source>
        <dbReference type="SAM" id="Phobius"/>
    </source>
</evidence>
<keyword evidence="2" id="KW-0472">Membrane</keyword>
<dbReference type="EMBL" id="BLLK01000051">
    <property type="protein sequence ID" value="GFH56281.1"/>
    <property type="molecule type" value="Genomic_DNA"/>
</dbReference>
<name>A0AAD3HAK4_9STRA</name>
<dbReference type="AlphaFoldDB" id="A0AAD3HAK4"/>
<organism evidence="3 4">
    <name type="scientific">Chaetoceros tenuissimus</name>
    <dbReference type="NCBI Taxonomy" id="426638"/>
    <lineage>
        <taxon>Eukaryota</taxon>
        <taxon>Sar</taxon>
        <taxon>Stramenopiles</taxon>
        <taxon>Ochrophyta</taxon>
        <taxon>Bacillariophyta</taxon>
        <taxon>Coscinodiscophyceae</taxon>
        <taxon>Chaetocerotophycidae</taxon>
        <taxon>Chaetocerotales</taxon>
        <taxon>Chaetocerotaceae</taxon>
        <taxon>Chaetoceros</taxon>
    </lineage>
</organism>
<feature type="transmembrane region" description="Helical" evidence="2">
    <location>
        <begin position="83"/>
        <end position="102"/>
    </location>
</feature>
<gene>
    <name evidence="3" type="ORF">CTEN210_12757</name>
</gene>
<comment type="caution">
    <text evidence="3">The sequence shown here is derived from an EMBL/GenBank/DDBJ whole genome shotgun (WGS) entry which is preliminary data.</text>
</comment>
<evidence type="ECO:0000313" key="3">
    <source>
        <dbReference type="EMBL" id="GFH56281.1"/>
    </source>
</evidence>
<feature type="transmembrane region" description="Helical" evidence="2">
    <location>
        <begin position="39"/>
        <end position="63"/>
    </location>
</feature>
<accession>A0AAD3HAK4</accession>
<feature type="region of interest" description="Disordered" evidence="1">
    <location>
        <begin position="215"/>
        <end position="234"/>
    </location>
</feature>
<evidence type="ECO:0000256" key="1">
    <source>
        <dbReference type="SAM" id="MobiDB-lite"/>
    </source>
</evidence>
<sequence>MQILRNRYTQYITPAPKECAIDESVECVRGDKGIVLESIGAGVLIFVFMSLLLVLISFTCYVYNAEKHLQGNELTKRAMHQSILYILSFMIVYAAPMFMIFLQLFGYNRPEENFWLVSIFYPIGGFLTMLIYTRPKVQALKKVEPQLPVFICFLCVIIAGGELPSLVDYDPNSPQSRSVSQSRIPQCAQSLGWPTQSADLHQALDDYIKGLFGRGNEDEITPDKSRKDSSNKRVAFEENNGQSCTIDNV</sequence>